<dbReference type="HAMAP" id="MF_02128">
    <property type="entry name" value="TMP_kinase"/>
    <property type="match status" value="1"/>
</dbReference>
<evidence type="ECO:0000259" key="2">
    <source>
        <dbReference type="Pfam" id="PF00586"/>
    </source>
</evidence>
<keyword evidence="5" id="KW-1185">Reference proteome</keyword>
<feature type="domain" description="PurM-like N-terminal" evidence="2">
    <location>
        <begin position="34"/>
        <end position="143"/>
    </location>
</feature>
<feature type="domain" description="PurM-like C-terminal" evidence="3">
    <location>
        <begin position="156"/>
        <end position="308"/>
    </location>
</feature>
<dbReference type="PANTHER" id="PTHR30270">
    <property type="entry name" value="THIAMINE-MONOPHOSPHATE KINASE"/>
    <property type="match status" value="1"/>
</dbReference>
<dbReference type="RefSeq" id="WP_115892723.1">
    <property type="nucleotide sequence ID" value="NZ_QREL01000002.1"/>
</dbReference>
<dbReference type="Gene3D" id="3.30.1330.10">
    <property type="entry name" value="PurM-like, N-terminal domain"/>
    <property type="match status" value="1"/>
</dbReference>
<comment type="similarity">
    <text evidence="1">Belongs to the thiamine-monophosphate kinase family.</text>
</comment>
<dbReference type="PIRSF" id="PIRSF005303">
    <property type="entry name" value="Thiam_monoph_kin"/>
    <property type="match status" value="1"/>
</dbReference>
<feature type="binding site" evidence="1">
    <location>
        <position position="270"/>
    </location>
    <ligand>
        <name>substrate</name>
    </ligand>
</feature>
<dbReference type="InterPro" id="IPR010918">
    <property type="entry name" value="PurM-like_C_dom"/>
</dbReference>
<feature type="binding site" evidence="1">
    <location>
        <position position="52"/>
    </location>
    <ligand>
        <name>Mg(2+)</name>
        <dbReference type="ChEBI" id="CHEBI:18420"/>
        <label>2</label>
    </ligand>
</feature>
<evidence type="ECO:0000313" key="5">
    <source>
        <dbReference type="Proteomes" id="UP000256864"/>
    </source>
</evidence>
<reference evidence="4 5" key="1">
    <citation type="submission" date="2018-07" db="EMBL/GenBank/DDBJ databases">
        <title>Genomic Encyclopedia of Type Strains, Phase IV (KMG-IV): sequencing the most valuable type-strain genomes for metagenomic binning, comparative biology and taxonomic classification.</title>
        <authorList>
            <person name="Goeker M."/>
        </authorList>
    </citation>
    <scope>NUCLEOTIDE SEQUENCE [LARGE SCALE GENOMIC DNA]</scope>
    <source>
        <strain evidence="4 5">DSM 7466</strain>
    </source>
</reference>
<dbReference type="InterPro" id="IPR036676">
    <property type="entry name" value="PurM-like_C_sf"/>
</dbReference>
<dbReference type="SUPFAM" id="SSF55326">
    <property type="entry name" value="PurM N-terminal domain-like"/>
    <property type="match status" value="1"/>
</dbReference>
<feature type="binding site" evidence="1">
    <location>
        <position position="80"/>
    </location>
    <ligand>
        <name>Mg(2+)</name>
        <dbReference type="ChEBI" id="CHEBI:18420"/>
        <label>2</label>
    </ligand>
</feature>
<feature type="binding site" evidence="1">
    <location>
        <position position="51"/>
    </location>
    <ligand>
        <name>Mg(2+)</name>
        <dbReference type="ChEBI" id="CHEBI:18420"/>
        <label>1</label>
    </ligand>
</feature>
<keyword evidence="1" id="KW-0808">Transferase</keyword>
<feature type="binding site" evidence="1">
    <location>
        <position position="321"/>
    </location>
    <ligand>
        <name>substrate</name>
    </ligand>
</feature>
<feature type="binding site" evidence="1">
    <location>
        <position position="59"/>
    </location>
    <ligand>
        <name>substrate</name>
    </ligand>
</feature>
<dbReference type="EMBL" id="QREL01000002">
    <property type="protein sequence ID" value="REE26530.1"/>
    <property type="molecule type" value="Genomic_DNA"/>
</dbReference>
<feature type="binding site" evidence="1">
    <location>
        <position position="220"/>
    </location>
    <ligand>
        <name>Mg(2+)</name>
        <dbReference type="ChEBI" id="CHEBI:18420"/>
        <label>5</label>
    </ligand>
</feature>
<comment type="miscellaneous">
    <text evidence="1">Reaction mechanism of ThiL seems to utilize a direct, inline transfer of the gamma-phosphate of ATP to TMP rather than a phosphorylated enzyme intermediate.</text>
</comment>
<keyword evidence="1" id="KW-0479">Metal-binding</keyword>
<comment type="pathway">
    <text evidence="1">Cofactor biosynthesis; thiamine diphosphate biosynthesis; thiamine diphosphate from thiamine phosphate: step 1/1.</text>
</comment>
<dbReference type="UniPathway" id="UPA00060">
    <property type="reaction ID" value="UER00142"/>
</dbReference>
<sequence length="327" mass="34918">MHDRISSLGEKKLISRIISRARSVFGSSEVMGLGDDAALIDAGEEFLVLTSDLLLETRHFPDPGRPRDMGWKTVTVNMSDLAAMGSRPEGFILSVALPDLELEFFDSLMDGVIEACCHYQAPLIGGDTNEADEIILSGTAIGRAGKDRVLLKSGARPGDLVAVTGPLGVGAAGTELILSGRDRGGFENAVERSLRPVARIEEGLILAESGLVSSATDITDGLVSELGELMDASGTGMRIYEERLPLGREVPEIASILGRDPLELALYYGEDFELVFTAPLTGMEELSDMMELHVIGEVTGGGGIEMVDKDGVTYKLHVRGYEHLSPG</sequence>
<feature type="binding site" evidence="1">
    <location>
        <position position="217"/>
    </location>
    <ligand>
        <name>Mg(2+)</name>
        <dbReference type="ChEBI" id="CHEBI:18420"/>
        <label>3</label>
    </ligand>
</feature>
<protein>
    <recommendedName>
        <fullName evidence="1">Thiamine-monophosphate kinase</fullName>
        <shortName evidence="1">TMP kinase</shortName>
        <shortName evidence="1">Thiamine-phosphate kinase</shortName>
        <ecNumber evidence="1">2.7.4.16</ecNumber>
    </recommendedName>
</protein>
<dbReference type="Gene3D" id="3.90.650.10">
    <property type="entry name" value="PurM-like C-terminal domain"/>
    <property type="match status" value="1"/>
</dbReference>
<dbReference type="GO" id="GO:0009030">
    <property type="term" value="F:thiamine-phosphate kinase activity"/>
    <property type="evidence" value="ECO:0007669"/>
    <property type="project" value="UniProtKB-UniRule"/>
</dbReference>
<feature type="binding site" evidence="1">
    <location>
        <begin position="126"/>
        <end position="127"/>
    </location>
    <ligand>
        <name>ATP</name>
        <dbReference type="ChEBI" id="CHEBI:30616"/>
    </ligand>
</feature>
<feature type="binding site" evidence="1">
    <location>
        <position position="36"/>
    </location>
    <ligand>
        <name>Mg(2+)</name>
        <dbReference type="ChEBI" id="CHEBI:18420"/>
        <label>3</label>
    </ligand>
</feature>
<keyword evidence="1 4" id="KW-0418">Kinase</keyword>
<dbReference type="GO" id="GO:0009228">
    <property type="term" value="P:thiamine biosynthetic process"/>
    <property type="evidence" value="ECO:0007669"/>
    <property type="project" value="UniProtKB-KW"/>
</dbReference>
<comment type="caution">
    <text evidence="1">Lacks conserved residue(s) required for the propagation of feature annotation.</text>
</comment>
<dbReference type="InterPro" id="IPR006283">
    <property type="entry name" value="ThiL-like"/>
</dbReference>
<gene>
    <name evidence="1" type="primary">thiL</name>
    <name evidence="4" type="ORF">C7452_1501</name>
</gene>
<comment type="catalytic activity">
    <reaction evidence="1">
        <text>thiamine phosphate + ATP = thiamine diphosphate + ADP</text>
        <dbReference type="Rhea" id="RHEA:15913"/>
        <dbReference type="ChEBI" id="CHEBI:30616"/>
        <dbReference type="ChEBI" id="CHEBI:37575"/>
        <dbReference type="ChEBI" id="CHEBI:58937"/>
        <dbReference type="ChEBI" id="CHEBI:456216"/>
        <dbReference type="EC" id="2.7.4.16"/>
    </reaction>
</comment>
<dbReference type="GO" id="GO:0000287">
    <property type="term" value="F:magnesium ion binding"/>
    <property type="evidence" value="ECO:0007669"/>
    <property type="project" value="UniProtKB-UniRule"/>
</dbReference>
<evidence type="ECO:0000256" key="1">
    <source>
        <dbReference type="HAMAP-Rule" id="MF_02128"/>
    </source>
</evidence>
<feature type="binding site" evidence="1">
    <location>
        <position position="219"/>
    </location>
    <ligand>
        <name>ATP</name>
        <dbReference type="ChEBI" id="CHEBI:30616"/>
    </ligand>
</feature>
<comment type="caution">
    <text evidence="4">The sequence shown here is derived from an EMBL/GenBank/DDBJ whole genome shotgun (WGS) entry which is preliminary data.</text>
</comment>
<dbReference type="CDD" id="cd02194">
    <property type="entry name" value="ThiL"/>
    <property type="match status" value="1"/>
</dbReference>
<accession>A0A371NDP2</accession>
<dbReference type="InterPro" id="IPR016188">
    <property type="entry name" value="PurM-like_N"/>
</dbReference>
<keyword evidence="1" id="KW-0067">ATP-binding</keyword>
<organism evidence="4 5">
    <name type="scientific">Methanothermobacter defluvii</name>
    <dbReference type="NCBI Taxonomy" id="49339"/>
    <lineage>
        <taxon>Archaea</taxon>
        <taxon>Methanobacteriati</taxon>
        <taxon>Methanobacteriota</taxon>
        <taxon>Methanomada group</taxon>
        <taxon>Methanobacteria</taxon>
        <taxon>Methanobacteriales</taxon>
        <taxon>Methanobacteriaceae</taxon>
        <taxon>Methanothermobacter</taxon>
    </lineage>
</organism>
<feature type="binding site" evidence="1">
    <location>
        <position position="36"/>
    </location>
    <ligand>
        <name>Mg(2+)</name>
        <dbReference type="ChEBI" id="CHEBI:18420"/>
        <label>4</label>
    </ligand>
</feature>
<dbReference type="AlphaFoldDB" id="A0A371NDP2"/>
<keyword evidence="1" id="KW-0547">Nucleotide-binding</keyword>
<comment type="function">
    <text evidence="1">Catalyzes the ATP-dependent phosphorylation of thiamine-monophosphate (TMP) to form thiamine-pyrophosphate (TPP), the active form of vitamin B1.</text>
</comment>
<feature type="binding site" evidence="1">
    <location>
        <position position="80"/>
    </location>
    <ligand>
        <name>Mg(2+)</name>
        <dbReference type="ChEBI" id="CHEBI:18420"/>
        <label>4</label>
    </ligand>
</feature>
<dbReference type="EC" id="2.7.4.16" evidence="1"/>
<dbReference type="NCBIfam" id="TIGR01379">
    <property type="entry name" value="thiL"/>
    <property type="match status" value="1"/>
</dbReference>
<dbReference type="PANTHER" id="PTHR30270:SF0">
    <property type="entry name" value="THIAMINE-MONOPHOSPHATE KINASE"/>
    <property type="match status" value="1"/>
</dbReference>
<dbReference type="Pfam" id="PF00586">
    <property type="entry name" value="AIRS"/>
    <property type="match status" value="1"/>
</dbReference>
<feature type="binding site" evidence="1">
    <location>
        <position position="127"/>
    </location>
    <ligand>
        <name>Mg(2+)</name>
        <dbReference type="ChEBI" id="CHEBI:18420"/>
        <label>1</label>
    </ligand>
</feature>
<dbReference type="SUPFAM" id="SSF56042">
    <property type="entry name" value="PurM C-terminal domain-like"/>
    <property type="match status" value="1"/>
</dbReference>
<dbReference type="Proteomes" id="UP000256864">
    <property type="component" value="Unassembled WGS sequence"/>
</dbReference>
<dbReference type="GO" id="GO:0005524">
    <property type="term" value="F:ATP binding"/>
    <property type="evidence" value="ECO:0007669"/>
    <property type="project" value="UniProtKB-UniRule"/>
</dbReference>
<feature type="binding site" evidence="1">
    <location>
        <position position="52"/>
    </location>
    <ligand>
        <name>Mg(2+)</name>
        <dbReference type="ChEBI" id="CHEBI:18420"/>
        <label>1</label>
    </ligand>
</feature>
<evidence type="ECO:0000259" key="3">
    <source>
        <dbReference type="Pfam" id="PF02769"/>
    </source>
</evidence>
<evidence type="ECO:0000313" key="4">
    <source>
        <dbReference type="EMBL" id="REE26530.1"/>
    </source>
</evidence>
<keyword evidence="1" id="KW-0460">Magnesium</keyword>
<name>A0A371NDP2_9EURY</name>
<proteinExistence type="inferred from homology"/>
<dbReference type="InterPro" id="IPR036921">
    <property type="entry name" value="PurM-like_N_sf"/>
</dbReference>
<dbReference type="Pfam" id="PF02769">
    <property type="entry name" value="AIRS_C"/>
    <property type="match status" value="1"/>
</dbReference>
<dbReference type="GO" id="GO:0009229">
    <property type="term" value="P:thiamine diphosphate biosynthetic process"/>
    <property type="evidence" value="ECO:0007669"/>
    <property type="project" value="UniProtKB-UniRule"/>
</dbReference>
<feature type="binding site" evidence="1">
    <location>
        <position position="50"/>
    </location>
    <ligand>
        <name>Mg(2+)</name>
        <dbReference type="ChEBI" id="CHEBI:18420"/>
        <label>4</label>
    </ligand>
</feature>
<keyword evidence="1" id="KW-0784">Thiamine biosynthesis</keyword>
<feature type="binding site" evidence="1">
    <location>
        <position position="152"/>
    </location>
    <ligand>
        <name>ATP</name>
        <dbReference type="ChEBI" id="CHEBI:30616"/>
    </ligand>
</feature>
<feature type="binding site" evidence="1">
    <location>
        <position position="80"/>
    </location>
    <ligand>
        <name>Mg(2+)</name>
        <dbReference type="ChEBI" id="CHEBI:18420"/>
        <label>3</label>
    </ligand>
</feature>